<proteinExistence type="predicted"/>
<keyword evidence="1" id="KW-0812">Transmembrane</keyword>
<evidence type="ECO:0000313" key="2">
    <source>
        <dbReference type="EMBL" id="TCU91629.1"/>
    </source>
</evidence>
<dbReference type="Proteomes" id="UP000294692">
    <property type="component" value="Unassembled WGS sequence"/>
</dbReference>
<accession>A0A4V2VPQ5</accession>
<sequence>MNFNLGEWIVEALKIIESSKHLKVMVYGLVFSVVLHAVASLLSAL</sequence>
<keyword evidence="3" id="KW-1185">Reference proteome</keyword>
<keyword evidence="1" id="KW-0472">Membrane</keyword>
<organism evidence="2 3">
    <name type="scientific">Paracandidimonas soli</name>
    <dbReference type="NCBI Taxonomy" id="1917182"/>
    <lineage>
        <taxon>Bacteria</taxon>
        <taxon>Pseudomonadati</taxon>
        <taxon>Pseudomonadota</taxon>
        <taxon>Betaproteobacteria</taxon>
        <taxon>Burkholderiales</taxon>
        <taxon>Alcaligenaceae</taxon>
        <taxon>Paracandidimonas</taxon>
    </lineage>
</organism>
<comment type="caution">
    <text evidence="2">The sequence shown here is derived from an EMBL/GenBank/DDBJ whole genome shotgun (WGS) entry which is preliminary data.</text>
</comment>
<name>A0A4V2VPQ5_9BURK</name>
<dbReference type="EMBL" id="SMBX01000017">
    <property type="protein sequence ID" value="TCU91629.1"/>
    <property type="molecule type" value="Genomic_DNA"/>
</dbReference>
<feature type="transmembrane region" description="Helical" evidence="1">
    <location>
        <begin position="24"/>
        <end position="44"/>
    </location>
</feature>
<protein>
    <submittedName>
        <fullName evidence="2">Uncharacterized protein</fullName>
    </submittedName>
</protein>
<gene>
    <name evidence="2" type="ORF">EV686_11725</name>
</gene>
<evidence type="ECO:0000313" key="3">
    <source>
        <dbReference type="Proteomes" id="UP000294692"/>
    </source>
</evidence>
<keyword evidence="1" id="KW-1133">Transmembrane helix</keyword>
<reference evidence="2 3" key="1">
    <citation type="submission" date="2019-03" db="EMBL/GenBank/DDBJ databases">
        <title>Genomic Encyclopedia of Type Strains, Phase IV (KMG-IV): sequencing the most valuable type-strain genomes for metagenomic binning, comparative biology and taxonomic classification.</title>
        <authorList>
            <person name="Goeker M."/>
        </authorList>
    </citation>
    <scope>NUCLEOTIDE SEQUENCE [LARGE SCALE GENOMIC DNA]</scope>
    <source>
        <strain evidence="2 3">DSM 100048</strain>
    </source>
</reference>
<dbReference type="AlphaFoldDB" id="A0A4V2VPQ5"/>
<evidence type="ECO:0000256" key="1">
    <source>
        <dbReference type="SAM" id="Phobius"/>
    </source>
</evidence>
<dbReference type="RefSeq" id="WP_165972686.1">
    <property type="nucleotide sequence ID" value="NZ_JBHRVM010000001.1"/>
</dbReference>